<dbReference type="InterPro" id="IPR003439">
    <property type="entry name" value="ABC_transporter-like_ATP-bd"/>
</dbReference>
<evidence type="ECO:0000313" key="2">
    <source>
        <dbReference type="EMBL" id="AEE54228.1"/>
    </source>
</evidence>
<dbReference type="Proteomes" id="UP000008461">
    <property type="component" value="Chromosome"/>
</dbReference>
<sequence length="593" mass="68689">MRIRKLRIENFKKFQKLEVEFQELDCLIGGNNSGKSTLLQALALFDFCLHQCLSKTNGKPITLKNRSIPEEDFVVLPVTKGTDLWYDKSLQARGKHILILIEVTFDNGKKVKTTLDFNFNRFSVNTETAQDEKWLNELKNFKISYLPVFSTFQTKEEKRTQIAVRNELGRGNVNAVIRNLLLSLKDEKRADDLVQILQRSFPSIKKLKIEFDEASMQFISVTYLEEEKKKDFDIFSAGSGFQQFIYLFGFILLEQPNVILLDEPDVHLHGQLQKSLFDELSLFAKTDKQILFATHSRDLISAVLPENIIHLNSGFAERLQLDYQVYNALEELGSMENTQLVTLQEFRRVLVVENQDDLNYIQHFGKLILGEAKMQEINKRLAVCFAYGNPCKQDMAKFRRSLQTMFTKTGSPVKMMVIADRDYFPFVEELVDSLKKDEHIIWHIWIQNEIENYLLSSGAILRLVTPRSSSSQQLNLDDELIDKQVKDIIQNQKNEIEGRFLKGFEEYSGRFKKGWDITTLLSKAKEMLEREWSNPLPWVDAKKTISTLVGWLQANGYQSFSNKKILEVLQKEDLPVEIHTLMHDLGEFAGVVK</sequence>
<name>F4KQ67_HALH1</name>
<dbReference type="InterPro" id="IPR027417">
    <property type="entry name" value="P-loop_NTPase"/>
</dbReference>
<organism evidence="2 3">
    <name type="scientific">Haliscomenobacter hydrossis (strain ATCC 27775 / DSM 1100 / LMG 10767 / O)</name>
    <dbReference type="NCBI Taxonomy" id="760192"/>
    <lineage>
        <taxon>Bacteria</taxon>
        <taxon>Pseudomonadati</taxon>
        <taxon>Bacteroidota</taxon>
        <taxon>Saprospiria</taxon>
        <taxon>Saprospirales</taxon>
        <taxon>Haliscomenobacteraceae</taxon>
        <taxon>Haliscomenobacter</taxon>
    </lineage>
</organism>
<evidence type="ECO:0000313" key="3">
    <source>
        <dbReference type="Proteomes" id="UP000008461"/>
    </source>
</evidence>
<dbReference type="PROSITE" id="PS50893">
    <property type="entry name" value="ABC_TRANSPORTER_2"/>
    <property type="match status" value="1"/>
</dbReference>
<dbReference type="InterPro" id="IPR003959">
    <property type="entry name" value="ATPase_AAA_core"/>
</dbReference>
<evidence type="ECO:0000259" key="1">
    <source>
        <dbReference type="PROSITE" id="PS50893"/>
    </source>
</evidence>
<dbReference type="HOGENOM" id="CLU_469976_0_0_10"/>
<dbReference type="PANTHER" id="PTHR43581">
    <property type="entry name" value="ATP/GTP PHOSPHATASE"/>
    <property type="match status" value="1"/>
</dbReference>
<dbReference type="PANTHER" id="PTHR43581:SF4">
    <property type="entry name" value="ATP_GTP PHOSPHATASE"/>
    <property type="match status" value="1"/>
</dbReference>
<dbReference type="STRING" id="760192.Halhy_6409"/>
<dbReference type="InterPro" id="IPR051396">
    <property type="entry name" value="Bact_Antivir_Def_Nuclease"/>
</dbReference>
<feature type="domain" description="ABC transporter" evidence="1">
    <location>
        <begin position="6"/>
        <end position="338"/>
    </location>
</feature>
<dbReference type="GO" id="GO:0016887">
    <property type="term" value="F:ATP hydrolysis activity"/>
    <property type="evidence" value="ECO:0007669"/>
    <property type="project" value="InterPro"/>
</dbReference>
<reference key="2">
    <citation type="submission" date="2011-04" db="EMBL/GenBank/DDBJ databases">
        <title>Complete sequence of chromosome of Haliscomenobacter hydrossis DSM 1100.</title>
        <authorList>
            <consortium name="US DOE Joint Genome Institute (JGI-PGF)"/>
            <person name="Lucas S."/>
            <person name="Han J."/>
            <person name="Lapidus A."/>
            <person name="Bruce D."/>
            <person name="Goodwin L."/>
            <person name="Pitluck S."/>
            <person name="Peters L."/>
            <person name="Kyrpides N."/>
            <person name="Mavromatis K."/>
            <person name="Ivanova N."/>
            <person name="Ovchinnikova G."/>
            <person name="Pagani I."/>
            <person name="Daligault H."/>
            <person name="Detter J.C."/>
            <person name="Han C."/>
            <person name="Land M."/>
            <person name="Hauser L."/>
            <person name="Markowitz V."/>
            <person name="Cheng J.-F."/>
            <person name="Hugenholtz P."/>
            <person name="Woyke T."/>
            <person name="Wu D."/>
            <person name="Verbarg S."/>
            <person name="Frueling A."/>
            <person name="Brambilla E."/>
            <person name="Klenk H.-P."/>
            <person name="Eisen J.A."/>
        </authorList>
    </citation>
    <scope>NUCLEOTIDE SEQUENCE</scope>
    <source>
        <strain>DSM 1100</strain>
    </source>
</reference>
<reference evidence="2 3" key="1">
    <citation type="journal article" date="2011" name="Stand. Genomic Sci.">
        <title>Complete genome sequence of Haliscomenobacter hydrossis type strain (O).</title>
        <authorList>
            <consortium name="US DOE Joint Genome Institute (JGI-PGF)"/>
            <person name="Daligault H."/>
            <person name="Lapidus A."/>
            <person name="Zeytun A."/>
            <person name="Nolan M."/>
            <person name="Lucas S."/>
            <person name="Del Rio T.G."/>
            <person name="Tice H."/>
            <person name="Cheng J.F."/>
            <person name="Tapia R."/>
            <person name="Han C."/>
            <person name="Goodwin L."/>
            <person name="Pitluck S."/>
            <person name="Liolios K."/>
            <person name="Pagani I."/>
            <person name="Ivanova N."/>
            <person name="Huntemann M."/>
            <person name="Mavromatis K."/>
            <person name="Mikhailova N."/>
            <person name="Pati A."/>
            <person name="Chen A."/>
            <person name="Palaniappan K."/>
            <person name="Land M."/>
            <person name="Hauser L."/>
            <person name="Brambilla E.M."/>
            <person name="Rohde M."/>
            <person name="Verbarg S."/>
            <person name="Goker M."/>
            <person name="Bristow J."/>
            <person name="Eisen J.A."/>
            <person name="Markowitz V."/>
            <person name="Hugenholtz P."/>
            <person name="Kyrpides N.C."/>
            <person name="Klenk H.P."/>
            <person name="Woyke T."/>
        </authorList>
    </citation>
    <scope>NUCLEOTIDE SEQUENCE [LARGE SCALE GENOMIC DNA]</scope>
    <source>
        <strain evidence="3">ATCC 27775 / DSM 1100 / LMG 10767 / O</strain>
    </source>
</reference>
<gene>
    <name evidence="2" type="ordered locus">Halhy_6409</name>
</gene>
<dbReference type="EMBL" id="CP002691">
    <property type="protein sequence ID" value="AEE54228.1"/>
    <property type="molecule type" value="Genomic_DNA"/>
</dbReference>
<dbReference type="Gene3D" id="3.40.50.300">
    <property type="entry name" value="P-loop containing nucleotide triphosphate hydrolases"/>
    <property type="match status" value="1"/>
</dbReference>
<dbReference type="OrthoDB" id="9792800at2"/>
<dbReference type="SUPFAM" id="SSF52540">
    <property type="entry name" value="P-loop containing nucleoside triphosphate hydrolases"/>
    <property type="match status" value="1"/>
</dbReference>
<dbReference type="eggNOG" id="COG4637">
    <property type="taxonomic scope" value="Bacteria"/>
</dbReference>
<dbReference type="AlphaFoldDB" id="F4KQ67"/>
<dbReference type="Pfam" id="PF13304">
    <property type="entry name" value="AAA_21"/>
    <property type="match status" value="1"/>
</dbReference>
<dbReference type="KEGG" id="hhy:Halhy_6409"/>
<proteinExistence type="predicted"/>
<protein>
    <recommendedName>
        <fullName evidence="1">ABC transporter domain-containing protein</fullName>
    </recommendedName>
</protein>
<accession>F4KQ67</accession>
<dbReference type="CDD" id="cd00267">
    <property type="entry name" value="ABC_ATPase"/>
    <property type="match status" value="1"/>
</dbReference>
<keyword evidence="3" id="KW-1185">Reference proteome</keyword>
<dbReference type="GO" id="GO:0005524">
    <property type="term" value="F:ATP binding"/>
    <property type="evidence" value="ECO:0007669"/>
    <property type="project" value="InterPro"/>
</dbReference>
<dbReference type="RefSeq" id="WP_013768748.1">
    <property type="nucleotide sequence ID" value="NC_015510.1"/>
</dbReference>